<dbReference type="PANTHER" id="PTHR31614:SF28">
    <property type="entry name" value="OS05G0220300 PROTEIN"/>
    <property type="match status" value="1"/>
</dbReference>
<dbReference type="PANTHER" id="PTHR31614">
    <property type="entry name" value="PROTEIN DOWNSTREAM OF FLC-RELATED"/>
    <property type="match status" value="1"/>
</dbReference>
<dbReference type="Pfam" id="PF01190">
    <property type="entry name" value="Pollen_Ole_e_1"/>
    <property type="match status" value="1"/>
</dbReference>
<dbReference type="AlphaFoldDB" id="A0A6V7NPF4"/>
<dbReference type="EMBL" id="LR862140">
    <property type="protein sequence ID" value="CAD1820491.1"/>
    <property type="molecule type" value="Genomic_DNA"/>
</dbReference>
<keyword evidence="2" id="KW-1015">Disulfide bond</keyword>
<dbReference type="GO" id="GO:0005615">
    <property type="term" value="C:extracellular space"/>
    <property type="evidence" value="ECO:0007669"/>
    <property type="project" value="InterPro"/>
</dbReference>
<evidence type="ECO:0008006" key="5">
    <source>
        <dbReference type="Google" id="ProtNLM"/>
    </source>
</evidence>
<reference evidence="4" key="1">
    <citation type="submission" date="2020-07" db="EMBL/GenBank/DDBJ databases">
        <authorList>
            <person name="Lin J."/>
        </authorList>
    </citation>
    <scope>NUCLEOTIDE SEQUENCE</scope>
</reference>
<name>A0A6V7NPF4_ANACO</name>
<dbReference type="InterPro" id="IPR006040">
    <property type="entry name" value="Allergen_Ole_e_I_CS"/>
</dbReference>
<accession>A0A6V7NPF4</accession>
<protein>
    <recommendedName>
        <fullName evidence="5">Pollen-specific protein C13</fullName>
    </recommendedName>
</protein>
<evidence type="ECO:0000256" key="3">
    <source>
        <dbReference type="SAM" id="SignalP"/>
    </source>
</evidence>
<proteinExistence type="inferred from homology"/>
<feature type="signal peptide" evidence="3">
    <location>
        <begin position="1"/>
        <end position="26"/>
    </location>
</feature>
<gene>
    <name evidence="4" type="ORF">CB5_LOCUS3702</name>
</gene>
<comment type="similarity">
    <text evidence="1">Belongs to the Ole e I family.</text>
</comment>
<keyword evidence="3" id="KW-0732">Signal</keyword>
<sequence>MAMLRLFPVVVVVAVLCLALAGATLAAPLLPFVVEGRVYCDTCRAGFETSATQYIEGAKVRLECKHFATGVVEHAVEGVTDGTGTYRIELADSHEEEICEVALVASPLSGCAEIAAGRDRARVLLAHDSGLASNVRYANPLGFLKEEPLAVCGALLQQYALGDDE</sequence>
<evidence type="ECO:0000313" key="4">
    <source>
        <dbReference type="EMBL" id="CAD1820491.1"/>
    </source>
</evidence>
<dbReference type="InterPro" id="IPR006041">
    <property type="entry name" value="Pollen_Ole_e1_allergen"/>
</dbReference>
<feature type="chain" id="PRO_5028165373" description="Pollen-specific protein C13" evidence="3">
    <location>
        <begin position="27"/>
        <end position="165"/>
    </location>
</feature>
<evidence type="ECO:0000256" key="1">
    <source>
        <dbReference type="ARBA" id="ARBA00010049"/>
    </source>
</evidence>
<dbReference type="PROSITE" id="PS00925">
    <property type="entry name" value="OLEEI"/>
    <property type="match status" value="1"/>
</dbReference>
<organism evidence="4">
    <name type="scientific">Ananas comosus var. bracteatus</name>
    <name type="common">red pineapple</name>
    <dbReference type="NCBI Taxonomy" id="296719"/>
    <lineage>
        <taxon>Eukaryota</taxon>
        <taxon>Viridiplantae</taxon>
        <taxon>Streptophyta</taxon>
        <taxon>Embryophyta</taxon>
        <taxon>Tracheophyta</taxon>
        <taxon>Spermatophyta</taxon>
        <taxon>Magnoliopsida</taxon>
        <taxon>Liliopsida</taxon>
        <taxon>Poales</taxon>
        <taxon>Bromeliaceae</taxon>
        <taxon>Bromelioideae</taxon>
        <taxon>Ananas</taxon>
    </lineage>
</organism>
<evidence type="ECO:0000256" key="2">
    <source>
        <dbReference type="ARBA" id="ARBA00023157"/>
    </source>
</evidence>